<dbReference type="AlphaFoldDB" id="A0A5M8P0M1"/>
<proteinExistence type="predicted"/>
<reference evidence="1 2" key="1">
    <citation type="submission" date="2019-03" db="EMBL/GenBank/DDBJ databases">
        <title>Single cell metagenomics reveals metabolic interactions within the superorganism composed of flagellate Streblomastix strix and complex community of Bacteroidetes bacteria on its surface.</title>
        <authorList>
            <person name="Treitli S.C."/>
            <person name="Kolisko M."/>
            <person name="Husnik F."/>
            <person name="Keeling P."/>
            <person name="Hampl V."/>
        </authorList>
    </citation>
    <scope>NUCLEOTIDE SEQUENCE [LARGE SCALE GENOMIC DNA]</scope>
    <source>
        <strain evidence="1">St1</strain>
    </source>
</reference>
<dbReference type="Proteomes" id="UP000324575">
    <property type="component" value="Unassembled WGS sequence"/>
</dbReference>
<sequence>MKENYFDLTLQEFLDVLTNKKKFSPNINLSELVENSDKYSLSGLYESEIYNYLDKVTHGFDIERVKIILHDIDVYYEADFLERIRAESMKKHLENGWEIPYIEIDLTQGEKMQIPDDEKMFCRTHIAAHTFIEMAVDILEKKLPKTKTEETQKTFSRSFSTDEQKKLFDGLIKDGFLPKETNFSHFCHVFGSITILDNEKPFEPLKWQKNIGLLAYLIDNLFSDTDNQLWEITSRCFIWRNNTPNKDSMKNTVSKYKHNFQAKPKGFETLDTILSL</sequence>
<accession>A0A5M8P0M1</accession>
<gene>
    <name evidence="1" type="ORF">EZS26_001935</name>
</gene>
<organism evidence="1 2">
    <name type="scientific">Candidatus Ordinivivax streblomastigis</name>
    <dbReference type="NCBI Taxonomy" id="2540710"/>
    <lineage>
        <taxon>Bacteria</taxon>
        <taxon>Pseudomonadati</taxon>
        <taxon>Bacteroidota</taxon>
        <taxon>Bacteroidia</taxon>
        <taxon>Bacteroidales</taxon>
        <taxon>Candidatus Ordinivivax</taxon>
    </lineage>
</organism>
<dbReference type="EMBL" id="SNRX01000012">
    <property type="protein sequence ID" value="KAA6301932.1"/>
    <property type="molecule type" value="Genomic_DNA"/>
</dbReference>
<comment type="caution">
    <text evidence="1">The sequence shown here is derived from an EMBL/GenBank/DDBJ whole genome shotgun (WGS) entry which is preliminary data.</text>
</comment>
<name>A0A5M8P0M1_9BACT</name>
<evidence type="ECO:0000313" key="1">
    <source>
        <dbReference type="EMBL" id="KAA6301932.1"/>
    </source>
</evidence>
<protein>
    <submittedName>
        <fullName evidence="1">Uncharacterized protein</fullName>
    </submittedName>
</protein>
<evidence type="ECO:0000313" key="2">
    <source>
        <dbReference type="Proteomes" id="UP000324575"/>
    </source>
</evidence>